<comment type="caution">
    <text evidence="1">The sequence shown here is derived from an EMBL/GenBank/DDBJ whole genome shotgun (WGS) entry which is preliminary data.</text>
</comment>
<gene>
    <name evidence="1" type="ORF">TNCT_173611</name>
</gene>
<protein>
    <submittedName>
        <fullName evidence="1">Uncharacterized protein</fullName>
    </submittedName>
</protein>
<organism evidence="1 2">
    <name type="scientific">Trichonephila clavata</name>
    <name type="common">Joro spider</name>
    <name type="synonym">Nephila clavata</name>
    <dbReference type="NCBI Taxonomy" id="2740835"/>
    <lineage>
        <taxon>Eukaryota</taxon>
        <taxon>Metazoa</taxon>
        <taxon>Ecdysozoa</taxon>
        <taxon>Arthropoda</taxon>
        <taxon>Chelicerata</taxon>
        <taxon>Arachnida</taxon>
        <taxon>Araneae</taxon>
        <taxon>Araneomorphae</taxon>
        <taxon>Entelegynae</taxon>
        <taxon>Araneoidea</taxon>
        <taxon>Nephilidae</taxon>
        <taxon>Trichonephila</taxon>
    </lineage>
</organism>
<proteinExistence type="predicted"/>
<evidence type="ECO:0000313" key="1">
    <source>
        <dbReference type="EMBL" id="GFR27743.1"/>
    </source>
</evidence>
<dbReference type="Proteomes" id="UP000887116">
    <property type="component" value="Unassembled WGS sequence"/>
</dbReference>
<name>A0A8X6JJF5_TRICU</name>
<keyword evidence="2" id="KW-1185">Reference proteome</keyword>
<reference evidence="1" key="1">
    <citation type="submission" date="2020-07" db="EMBL/GenBank/DDBJ databases">
        <title>Multicomponent nature underlies the extraordinary mechanical properties of spider dragline silk.</title>
        <authorList>
            <person name="Kono N."/>
            <person name="Nakamura H."/>
            <person name="Mori M."/>
            <person name="Yoshida Y."/>
            <person name="Ohtoshi R."/>
            <person name="Malay A.D."/>
            <person name="Moran D.A.P."/>
            <person name="Tomita M."/>
            <person name="Numata K."/>
            <person name="Arakawa K."/>
        </authorList>
    </citation>
    <scope>NUCLEOTIDE SEQUENCE</scope>
</reference>
<feature type="non-terminal residue" evidence="1">
    <location>
        <position position="14"/>
    </location>
</feature>
<sequence length="14" mass="1593">MNPLGQEFDGQPYP</sequence>
<dbReference type="EMBL" id="BMAO01038911">
    <property type="protein sequence ID" value="GFR27743.1"/>
    <property type="molecule type" value="Genomic_DNA"/>
</dbReference>
<accession>A0A8X6JJF5</accession>
<evidence type="ECO:0000313" key="2">
    <source>
        <dbReference type="Proteomes" id="UP000887116"/>
    </source>
</evidence>